<gene>
    <name evidence="2" type="ORF">IIE05_02060</name>
</gene>
<protein>
    <submittedName>
        <fullName evidence="2">Glycosyltransferase</fullName>
    </submittedName>
</protein>
<organism evidence="2 3">
    <name type="scientific">Geobacter anodireducens</name>
    <dbReference type="NCBI Taxonomy" id="1340425"/>
    <lineage>
        <taxon>Bacteria</taxon>
        <taxon>Pseudomonadati</taxon>
        <taxon>Thermodesulfobacteriota</taxon>
        <taxon>Desulfuromonadia</taxon>
        <taxon>Geobacterales</taxon>
        <taxon>Geobacteraceae</taxon>
        <taxon>Geobacter</taxon>
    </lineage>
</organism>
<dbReference type="Pfam" id="PF00535">
    <property type="entry name" value="Glycos_transf_2"/>
    <property type="match status" value="1"/>
</dbReference>
<comment type="caution">
    <text evidence="2">The sequence shown here is derived from an EMBL/GenBank/DDBJ whole genome shotgun (WGS) entry which is preliminary data.</text>
</comment>
<dbReference type="PANTHER" id="PTHR22916:SF3">
    <property type="entry name" value="UDP-GLCNAC:BETAGAL BETA-1,3-N-ACETYLGLUCOSAMINYLTRANSFERASE-LIKE PROTEIN 1"/>
    <property type="match status" value="1"/>
</dbReference>
<keyword evidence="3" id="KW-1185">Reference proteome</keyword>
<dbReference type="Gene3D" id="3.90.550.10">
    <property type="entry name" value="Spore Coat Polysaccharide Biosynthesis Protein SpsA, Chain A"/>
    <property type="match status" value="1"/>
</dbReference>
<feature type="domain" description="Glycosyltransferase 2-like" evidence="1">
    <location>
        <begin position="7"/>
        <end position="152"/>
    </location>
</feature>
<evidence type="ECO:0000313" key="2">
    <source>
        <dbReference type="EMBL" id="MBE2886747.1"/>
    </source>
</evidence>
<accession>A0ABR9NR75</accession>
<reference evidence="2 3" key="1">
    <citation type="submission" date="2020-10" db="EMBL/GenBank/DDBJ databases">
        <title>Investigation of anaerobic biodegradation of phenanthrene by a sulfate-dependent Geobacter anodireducens strain PheS2.</title>
        <authorList>
            <person name="Zhang Z."/>
        </authorList>
    </citation>
    <scope>NUCLEOTIDE SEQUENCE [LARGE SCALE GENOMIC DNA]</scope>
    <source>
        <strain evidence="2 3">PheS2</strain>
    </source>
</reference>
<dbReference type="EMBL" id="JADBFD010000002">
    <property type="protein sequence ID" value="MBE2886747.1"/>
    <property type="molecule type" value="Genomic_DNA"/>
</dbReference>
<evidence type="ECO:0000259" key="1">
    <source>
        <dbReference type="Pfam" id="PF00535"/>
    </source>
</evidence>
<dbReference type="PANTHER" id="PTHR22916">
    <property type="entry name" value="GLYCOSYLTRANSFERASE"/>
    <property type="match status" value="1"/>
</dbReference>
<name>A0ABR9NR75_9BACT</name>
<dbReference type="Proteomes" id="UP000618926">
    <property type="component" value="Unassembled WGS sequence"/>
</dbReference>
<sequence length="295" mass="34344">MNKPTVSVVITCFNYGKYLNGCLTSVLSQTFKDIEIIVVNDGSTDNTDDVMKDFEHVANLRYIVQNNAGQANAKNTGIKHAKGEFIAFLDADDLWCDEKLEKQMKCFQNSGVGVVYCRARYLDERNEEFTYEMTSPYLQPRRGSVTRWLVFDNFVQFSSTIVRKECLDRFGVFDESLKMGIDWHLWLRISVAYEFDYVDEWLLFYRMGHSGQMSKNVEERQRCSDRIIADFIQSHVGSVSASLISQAMAYTYCNRGEYYRSTDRWRSTCYYIKALKMAPLNVIAYKGLIKNILYW</sequence>
<evidence type="ECO:0000313" key="3">
    <source>
        <dbReference type="Proteomes" id="UP000618926"/>
    </source>
</evidence>
<proteinExistence type="predicted"/>
<dbReference type="RefSeq" id="WP_192905061.1">
    <property type="nucleotide sequence ID" value="NZ_JADBFD010000002.1"/>
</dbReference>
<dbReference type="SUPFAM" id="SSF53448">
    <property type="entry name" value="Nucleotide-diphospho-sugar transferases"/>
    <property type="match status" value="1"/>
</dbReference>
<dbReference type="InterPro" id="IPR029044">
    <property type="entry name" value="Nucleotide-diphossugar_trans"/>
</dbReference>
<dbReference type="InterPro" id="IPR001173">
    <property type="entry name" value="Glyco_trans_2-like"/>
</dbReference>